<dbReference type="PRINTS" id="PR01036">
    <property type="entry name" value="TCRTETB"/>
</dbReference>
<evidence type="ECO:0000256" key="5">
    <source>
        <dbReference type="ARBA" id="ARBA00023136"/>
    </source>
</evidence>
<comment type="subcellular location">
    <subcellularLocation>
        <location evidence="1">Membrane</location>
        <topology evidence="1">Multi-pass membrane protein</topology>
    </subcellularLocation>
</comment>
<sequence length="231" mass="24386">MSVNLALIRFIYPHNTIGKGIALNGLVIGLGVASGPSIGSLVLEFASWQWIFWVNLPVGLLALVLGCFTLPPTPLSERPLNLKAIVLSIAATTLTVIGIDSLVHGGRAGAGLLTLLGFICGVSLIRLEKNARTRVVPTDLLPIPDIFLAFCVSGLAYVATNLYIIGLPFTLETVFHRAPTVTGFLITPWALSVGITSYLIGKLADRWPAALIGGIGLAMTATAFSFYGACR</sequence>
<dbReference type="PROSITE" id="PS50850">
    <property type="entry name" value="MFS"/>
    <property type="match status" value="1"/>
</dbReference>
<proteinExistence type="predicted"/>
<evidence type="ECO:0000313" key="8">
    <source>
        <dbReference type="Proteomes" id="UP000694867"/>
    </source>
</evidence>
<keyword evidence="4 6" id="KW-1133">Transmembrane helix</keyword>
<evidence type="ECO:0000256" key="4">
    <source>
        <dbReference type="ARBA" id="ARBA00022989"/>
    </source>
</evidence>
<dbReference type="Gene3D" id="1.20.1720.10">
    <property type="entry name" value="Multidrug resistance protein D"/>
    <property type="match status" value="1"/>
</dbReference>
<feature type="transmembrane region" description="Helical" evidence="6">
    <location>
        <begin position="207"/>
        <end position="229"/>
    </location>
</feature>
<name>A0AAJ6QNI0_9ACAR</name>
<feature type="transmembrane region" description="Helical" evidence="6">
    <location>
        <begin position="80"/>
        <end position="99"/>
    </location>
</feature>
<dbReference type="InterPro" id="IPR036259">
    <property type="entry name" value="MFS_trans_sf"/>
</dbReference>
<dbReference type="GO" id="GO:0022857">
    <property type="term" value="F:transmembrane transporter activity"/>
    <property type="evidence" value="ECO:0007669"/>
    <property type="project" value="InterPro"/>
</dbReference>
<dbReference type="GO" id="GO:0016020">
    <property type="term" value="C:membrane"/>
    <property type="evidence" value="ECO:0007669"/>
    <property type="project" value="UniProtKB-SubCell"/>
</dbReference>
<evidence type="ECO:0000256" key="3">
    <source>
        <dbReference type="ARBA" id="ARBA00022692"/>
    </source>
</evidence>
<feature type="transmembrane region" description="Helical" evidence="6">
    <location>
        <begin position="21"/>
        <end position="42"/>
    </location>
</feature>
<feature type="transmembrane region" description="Helical" evidence="6">
    <location>
        <begin position="105"/>
        <end position="125"/>
    </location>
</feature>
<dbReference type="RefSeq" id="XP_003738662.1">
    <property type="nucleotide sequence ID" value="XM_003738614.1"/>
</dbReference>
<reference evidence="9" key="1">
    <citation type="submission" date="2025-08" db="UniProtKB">
        <authorList>
            <consortium name="RefSeq"/>
        </authorList>
    </citation>
    <scope>IDENTIFICATION</scope>
</reference>
<dbReference type="GeneID" id="100899347"/>
<organism evidence="8 9">
    <name type="scientific">Galendromus occidentalis</name>
    <name type="common">western predatory mite</name>
    <dbReference type="NCBI Taxonomy" id="34638"/>
    <lineage>
        <taxon>Eukaryota</taxon>
        <taxon>Metazoa</taxon>
        <taxon>Ecdysozoa</taxon>
        <taxon>Arthropoda</taxon>
        <taxon>Chelicerata</taxon>
        <taxon>Arachnida</taxon>
        <taxon>Acari</taxon>
        <taxon>Parasitiformes</taxon>
        <taxon>Mesostigmata</taxon>
        <taxon>Gamasina</taxon>
        <taxon>Phytoseioidea</taxon>
        <taxon>Phytoseiidae</taxon>
        <taxon>Typhlodrominae</taxon>
        <taxon>Galendromus</taxon>
    </lineage>
</organism>
<dbReference type="KEGG" id="goe:100899347"/>
<dbReference type="Proteomes" id="UP000694867">
    <property type="component" value="Unplaced"/>
</dbReference>
<evidence type="ECO:0000259" key="7">
    <source>
        <dbReference type="PROSITE" id="PS50850"/>
    </source>
</evidence>
<dbReference type="Gene3D" id="1.20.1250.20">
    <property type="entry name" value="MFS general substrate transporter like domains"/>
    <property type="match status" value="1"/>
</dbReference>
<keyword evidence="3 6" id="KW-0812">Transmembrane</keyword>
<dbReference type="InterPro" id="IPR011701">
    <property type="entry name" value="MFS"/>
</dbReference>
<evidence type="ECO:0000313" key="9">
    <source>
        <dbReference type="RefSeq" id="XP_003738662.1"/>
    </source>
</evidence>
<dbReference type="InterPro" id="IPR020846">
    <property type="entry name" value="MFS_dom"/>
</dbReference>
<dbReference type="PANTHER" id="PTHR42718">
    <property type="entry name" value="MAJOR FACILITATOR SUPERFAMILY MULTIDRUG TRANSPORTER MFSC"/>
    <property type="match status" value="1"/>
</dbReference>
<dbReference type="SUPFAM" id="SSF103473">
    <property type="entry name" value="MFS general substrate transporter"/>
    <property type="match status" value="1"/>
</dbReference>
<accession>A0AAJ6QNI0</accession>
<feature type="transmembrane region" description="Helical" evidence="6">
    <location>
        <begin position="181"/>
        <end position="200"/>
    </location>
</feature>
<dbReference type="AlphaFoldDB" id="A0AAJ6QNI0"/>
<protein>
    <submittedName>
        <fullName evidence="9">Uncharacterized protein LOC100899347</fullName>
    </submittedName>
</protein>
<keyword evidence="8" id="KW-1185">Reference proteome</keyword>
<feature type="transmembrane region" description="Helical" evidence="6">
    <location>
        <begin position="146"/>
        <end position="169"/>
    </location>
</feature>
<evidence type="ECO:0000256" key="2">
    <source>
        <dbReference type="ARBA" id="ARBA00022448"/>
    </source>
</evidence>
<dbReference type="PANTHER" id="PTHR42718:SF9">
    <property type="entry name" value="MAJOR FACILITATOR SUPERFAMILY MULTIDRUG TRANSPORTER MFSC"/>
    <property type="match status" value="1"/>
</dbReference>
<feature type="transmembrane region" description="Helical" evidence="6">
    <location>
        <begin position="48"/>
        <end position="68"/>
    </location>
</feature>
<keyword evidence="2" id="KW-0813">Transport</keyword>
<evidence type="ECO:0000256" key="1">
    <source>
        <dbReference type="ARBA" id="ARBA00004141"/>
    </source>
</evidence>
<feature type="domain" description="Major facilitator superfamily (MFS) profile" evidence="7">
    <location>
        <begin position="1"/>
        <end position="231"/>
    </location>
</feature>
<dbReference type="Pfam" id="PF07690">
    <property type="entry name" value="MFS_1"/>
    <property type="match status" value="1"/>
</dbReference>
<evidence type="ECO:0000256" key="6">
    <source>
        <dbReference type="SAM" id="Phobius"/>
    </source>
</evidence>
<gene>
    <name evidence="9" type="primary">LOC100899347</name>
</gene>
<keyword evidence="5 6" id="KW-0472">Membrane</keyword>